<proteinExistence type="predicted"/>
<dbReference type="EMBL" id="JADGMS010000006">
    <property type="protein sequence ID" value="KAF9679309.1"/>
    <property type="molecule type" value="Genomic_DNA"/>
</dbReference>
<evidence type="ECO:0000256" key="1">
    <source>
        <dbReference type="SAM" id="SignalP"/>
    </source>
</evidence>
<protein>
    <submittedName>
        <fullName evidence="2">Uncharacterized protein</fullName>
    </submittedName>
</protein>
<dbReference type="Proteomes" id="UP000657918">
    <property type="component" value="Unassembled WGS sequence"/>
</dbReference>
<keyword evidence="3" id="KW-1185">Reference proteome</keyword>
<dbReference type="AlphaFoldDB" id="A0A835MWD7"/>
<gene>
    <name evidence="2" type="ORF">SADUNF_Sadunf06G0001500</name>
</gene>
<feature type="chain" id="PRO_5032740192" evidence="1">
    <location>
        <begin position="27"/>
        <end position="138"/>
    </location>
</feature>
<name>A0A835MWD7_9ROSI</name>
<reference evidence="2 3" key="1">
    <citation type="submission" date="2020-10" db="EMBL/GenBank/DDBJ databases">
        <title>Plant Genome Project.</title>
        <authorList>
            <person name="Zhang R.-G."/>
        </authorList>
    </citation>
    <scope>NUCLEOTIDE SEQUENCE [LARGE SCALE GENOMIC DNA]</scope>
    <source>
        <strain evidence="2">FAFU-HL-1</strain>
        <tissue evidence="2">Leaf</tissue>
    </source>
</reference>
<evidence type="ECO:0000313" key="3">
    <source>
        <dbReference type="Proteomes" id="UP000657918"/>
    </source>
</evidence>
<sequence>MAMTRSKTAFVAFLILAAYCILLSAAAGIPAGTALSCETAADCKKYPIKCAAPAVKPSLSESNASWECRHPEEDLGREDTIQRINHNENNPTPPGMSAHRSFLAMPLPWRALVCADRYHYPNRIFGAIGIMQIRTDGV</sequence>
<comment type="caution">
    <text evidence="2">The sequence shown here is derived from an EMBL/GenBank/DDBJ whole genome shotgun (WGS) entry which is preliminary data.</text>
</comment>
<feature type="signal peptide" evidence="1">
    <location>
        <begin position="1"/>
        <end position="26"/>
    </location>
</feature>
<evidence type="ECO:0000313" key="2">
    <source>
        <dbReference type="EMBL" id="KAF9679309.1"/>
    </source>
</evidence>
<keyword evidence="1" id="KW-0732">Signal</keyword>
<accession>A0A835MWD7</accession>
<organism evidence="2 3">
    <name type="scientific">Salix dunnii</name>
    <dbReference type="NCBI Taxonomy" id="1413687"/>
    <lineage>
        <taxon>Eukaryota</taxon>
        <taxon>Viridiplantae</taxon>
        <taxon>Streptophyta</taxon>
        <taxon>Embryophyta</taxon>
        <taxon>Tracheophyta</taxon>
        <taxon>Spermatophyta</taxon>
        <taxon>Magnoliopsida</taxon>
        <taxon>eudicotyledons</taxon>
        <taxon>Gunneridae</taxon>
        <taxon>Pentapetalae</taxon>
        <taxon>rosids</taxon>
        <taxon>fabids</taxon>
        <taxon>Malpighiales</taxon>
        <taxon>Salicaceae</taxon>
        <taxon>Saliceae</taxon>
        <taxon>Salix</taxon>
    </lineage>
</organism>